<protein>
    <submittedName>
        <fullName evidence="11">Protein ERGIC-53</fullName>
    </submittedName>
</protein>
<dbReference type="OMA" id="WSAEFQF"/>
<dbReference type="PANTHER" id="PTHR12223:SF28">
    <property type="entry name" value="LECTIN, MANNOSE BINDING 1 LIKE"/>
    <property type="match status" value="1"/>
</dbReference>
<keyword evidence="5 8" id="KW-1133">Transmembrane helix</keyword>
<dbReference type="GO" id="GO:0005789">
    <property type="term" value="C:endoplasmic reticulum membrane"/>
    <property type="evidence" value="ECO:0007669"/>
    <property type="project" value="TreeGrafter"/>
</dbReference>
<dbReference type="STRING" id="158441.A0A226EEG7"/>
<proteinExistence type="predicted"/>
<dbReference type="Proteomes" id="UP000198287">
    <property type="component" value="Unassembled WGS sequence"/>
</dbReference>
<keyword evidence="2 8" id="KW-0812">Transmembrane</keyword>
<evidence type="ECO:0000256" key="1">
    <source>
        <dbReference type="ARBA" id="ARBA00004151"/>
    </source>
</evidence>
<dbReference type="Gene3D" id="2.60.120.200">
    <property type="match status" value="1"/>
</dbReference>
<evidence type="ECO:0000256" key="2">
    <source>
        <dbReference type="ARBA" id="ARBA00022692"/>
    </source>
</evidence>
<dbReference type="InterPro" id="IPR051136">
    <property type="entry name" value="Intracellular_Lectin-GPT"/>
</dbReference>
<dbReference type="GO" id="GO:0006888">
    <property type="term" value="P:endoplasmic reticulum to Golgi vesicle-mediated transport"/>
    <property type="evidence" value="ECO:0007669"/>
    <property type="project" value="TreeGrafter"/>
</dbReference>
<evidence type="ECO:0000256" key="4">
    <source>
        <dbReference type="ARBA" id="ARBA00022734"/>
    </source>
</evidence>
<sequence length="500" mass="55677">MDPSPIVITFAAFFLLATVSGQEPFRRFEYKYSFKPPYLSQKDGTVPFWEHSGNAIASEENLRITPSLKSQKGMIWSKLPTAFEWWEVEILFRVTGRGRIGADGLAFWFTEQKGVEGPVFGTSDKWVGLGVLFDTFDNDNKHNNPYIMAMVNDGTKAYDHQNDGSTQQLAGCLRDFRNKPFPVRTKVMYYKNVLSIFINNGMSNSDTDYELCLRAENVFLPSRGYFGLSAATGGLAGGLDDHDVQKFMTWSLLLDSATYGDVTAEQQKFDQEFKQYQDQLDKKKEEYHKEHPDAKKEKDDDDWFEEEQIRELRQIFQGQSELRGLVQTLSRKLDEIVGRQETTISLVSSFQGQGAIGHIPQGQIPMQPPAVGGGGMARHEVDNMLAASRELLTSTRDIKTLLQTMSANNGGKPASYGNIDITGSVNELKDGINTLKRDVSAVSQRVHSAPVGTGASGQMGGCPSCVSTTVVVAMGFVQMGVILGYLLYKSSKENQAKKFY</sequence>
<evidence type="ECO:0000313" key="12">
    <source>
        <dbReference type="Proteomes" id="UP000198287"/>
    </source>
</evidence>
<accession>A0A226EEG7</accession>
<dbReference type="GO" id="GO:0005537">
    <property type="term" value="F:D-mannose binding"/>
    <property type="evidence" value="ECO:0007669"/>
    <property type="project" value="TreeGrafter"/>
</dbReference>
<dbReference type="PROSITE" id="PS51328">
    <property type="entry name" value="L_LECTIN_LIKE"/>
    <property type="match status" value="1"/>
</dbReference>
<dbReference type="FunFam" id="2.60.120.200:FF:000028">
    <property type="entry name" value="Blast:Protein ERGIC-53"/>
    <property type="match status" value="1"/>
</dbReference>
<evidence type="ECO:0000256" key="6">
    <source>
        <dbReference type="ARBA" id="ARBA00023136"/>
    </source>
</evidence>
<keyword evidence="3 9" id="KW-0732">Signal</keyword>
<comment type="caution">
    <text evidence="11">The sequence shown here is derived from an EMBL/GenBank/DDBJ whole genome shotgun (WGS) entry which is preliminary data.</text>
</comment>
<dbReference type="CDD" id="cd06902">
    <property type="entry name" value="lectin_ERGIC-53_ERGL"/>
    <property type="match status" value="1"/>
</dbReference>
<dbReference type="PANTHER" id="PTHR12223">
    <property type="entry name" value="VESICULAR MANNOSE-BINDING LECTIN"/>
    <property type="match status" value="1"/>
</dbReference>
<evidence type="ECO:0000256" key="9">
    <source>
        <dbReference type="SAM" id="SignalP"/>
    </source>
</evidence>
<name>A0A226EEG7_FOLCA</name>
<evidence type="ECO:0000256" key="8">
    <source>
        <dbReference type="SAM" id="Phobius"/>
    </source>
</evidence>
<feature type="transmembrane region" description="Helical" evidence="8">
    <location>
        <begin position="466"/>
        <end position="488"/>
    </location>
</feature>
<dbReference type="OrthoDB" id="10265193at2759"/>
<evidence type="ECO:0000256" key="5">
    <source>
        <dbReference type="ARBA" id="ARBA00022989"/>
    </source>
</evidence>
<feature type="signal peptide" evidence="9">
    <location>
        <begin position="1"/>
        <end position="21"/>
    </location>
</feature>
<keyword evidence="7" id="KW-1015">Disulfide bond</keyword>
<keyword evidence="12" id="KW-1185">Reference proteome</keyword>
<reference evidence="11 12" key="1">
    <citation type="submission" date="2015-12" db="EMBL/GenBank/DDBJ databases">
        <title>The genome of Folsomia candida.</title>
        <authorList>
            <person name="Faddeeva A."/>
            <person name="Derks M.F."/>
            <person name="Anvar Y."/>
            <person name="Smit S."/>
            <person name="Van Straalen N."/>
            <person name="Roelofs D."/>
        </authorList>
    </citation>
    <scope>NUCLEOTIDE SEQUENCE [LARGE SCALE GENOMIC DNA]</scope>
    <source>
        <strain evidence="11 12">VU population</strain>
        <tissue evidence="11">Whole body</tissue>
    </source>
</reference>
<evidence type="ECO:0000313" key="11">
    <source>
        <dbReference type="EMBL" id="OXA55457.1"/>
    </source>
</evidence>
<dbReference type="GO" id="GO:0030134">
    <property type="term" value="C:COPII-coated ER to Golgi transport vesicle"/>
    <property type="evidence" value="ECO:0007669"/>
    <property type="project" value="TreeGrafter"/>
</dbReference>
<comment type="subcellular location">
    <subcellularLocation>
        <location evidence="1">Endoplasmic reticulum-Golgi intermediate compartment membrane</location>
        <topology evidence="1">Single-pass type I membrane protein</topology>
    </subcellularLocation>
</comment>
<organism evidence="11 12">
    <name type="scientific">Folsomia candida</name>
    <name type="common">Springtail</name>
    <dbReference type="NCBI Taxonomy" id="158441"/>
    <lineage>
        <taxon>Eukaryota</taxon>
        <taxon>Metazoa</taxon>
        <taxon>Ecdysozoa</taxon>
        <taxon>Arthropoda</taxon>
        <taxon>Hexapoda</taxon>
        <taxon>Collembola</taxon>
        <taxon>Entomobryomorpha</taxon>
        <taxon>Isotomoidea</taxon>
        <taxon>Isotomidae</taxon>
        <taxon>Proisotominae</taxon>
        <taxon>Folsomia</taxon>
    </lineage>
</organism>
<dbReference type="GO" id="GO:0033116">
    <property type="term" value="C:endoplasmic reticulum-Golgi intermediate compartment membrane"/>
    <property type="evidence" value="ECO:0007669"/>
    <property type="project" value="UniProtKB-SubCell"/>
</dbReference>
<evidence type="ECO:0000256" key="3">
    <source>
        <dbReference type="ARBA" id="ARBA00022729"/>
    </source>
</evidence>
<feature type="domain" description="L-type lectin-like" evidence="10">
    <location>
        <begin position="26"/>
        <end position="252"/>
    </location>
</feature>
<dbReference type="InterPro" id="IPR013320">
    <property type="entry name" value="ConA-like_dom_sf"/>
</dbReference>
<dbReference type="EMBL" id="LNIX01000004">
    <property type="protein sequence ID" value="OXA55457.1"/>
    <property type="molecule type" value="Genomic_DNA"/>
</dbReference>
<evidence type="ECO:0000259" key="10">
    <source>
        <dbReference type="PROSITE" id="PS51328"/>
    </source>
</evidence>
<feature type="chain" id="PRO_5012398168" evidence="9">
    <location>
        <begin position="22"/>
        <end position="500"/>
    </location>
</feature>
<gene>
    <name evidence="11" type="ORF">Fcan01_08875</name>
</gene>
<keyword evidence="6 8" id="KW-0472">Membrane</keyword>
<keyword evidence="4" id="KW-0430">Lectin</keyword>
<evidence type="ECO:0000256" key="7">
    <source>
        <dbReference type="ARBA" id="ARBA00023157"/>
    </source>
</evidence>
<dbReference type="GO" id="GO:0000139">
    <property type="term" value="C:Golgi membrane"/>
    <property type="evidence" value="ECO:0007669"/>
    <property type="project" value="TreeGrafter"/>
</dbReference>
<dbReference type="SUPFAM" id="SSF49899">
    <property type="entry name" value="Concanavalin A-like lectins/glucanases"/>
    <property type="match status" value="1"/>
</dbReference>
<dbReference type="InterPro" id="IPR005052">
    <property type="entry name" value="Lectin_leg"/>
</dbReference>
<dbReference type="Pfam" id="PF03388">
    <property type="entry name" value="Lectin_leg-like"/>
    <property type="match status" value="1"/>
</dbReference>
<dbReference type="AlphaFoldDB" id="A0A226EEG7"/>